<proteinExistence type="predicted"/>
<accession>A0A0R3M769</accession>
<keyword evidence="2" id="KW-0732">Signal</keyword>
<dbReference type="EMBL" id="LLYA01000225">
    <property type="protein sequence ID" value="KRR15724.1"/>
    <property type="molecule type" value="Genomic_DNA"/>
</dbReference>
<comment type="caution">
    <text evidence="3">The sequence shown here is derived from an EMBL/GenBank/DDBJ whole genome shotgun (WGS) entry which is preliminary data.</text>
</comment>
<dbReference type="OrthoDB" id="8240192at2"/>
<dbReference type="RefSeq" id="WP_057848061.1">
    <property type="nucleotide sequence ID" value="NZ_LLYA01000225.1"/>
</dbReference>
<sequence>MTKSIPTLAAAFLMTAIATPVFAQPAIQEPGAYSFYYPNADVLRGRPAYRSFDQSNAYYNEAAPAPRMRQRSVTPRNHRRAQ</sequence>
<name>A0A0R3M769_9BRAD</name>
<feature type="chain" id="PRO_5006443748" evidence="2">
    <location>
        <begin position="24"/>
        <end position="82"/>
    </location>
</feature>
<dbReference type="AlphaFoldDB" id="A0A0R3M769"/>
<feature type="region of interest" description="Disordered" evidence="1">
    <location>
        <begin position="60"/>
        <end position="82"/>
    </location>
</feature>
<evidence type="ECO:0000256" key="2">
    <source>
        <dbReference type="SAM" id="SignalP"/>
    </source>
</evidence>
<evidence type="ECO:0000256" key="1">
    <source>
        <dbReference type="SAM" id="MobiDB-lite"/>
    </source>
</evidence>
<evidence type="ECO:0000313" key="3">
    <source>
        <dbReference type="EMBL" id="KRR15724.1"/>
    </source>
</evidence>
<gene>
    <name evidence="3" type="ORF">CQ13_13375</name>
</gene>
<dbReference type="Proteomes" id="UP000052023">
    <property type="component" value="Unassembled WGS sequence"/>
</dbReference>
<protein>
    <submittedName>
        <fullName evidence="3">Uncharacterized protein</fullName>
    </submittedName>
</protein>
<organism evidence="3 4">
    <name type="scientific">Bradyrhizobium retamae</name>
    <dbReference type="NCBI Taxonomy" id="1300035"/>
    <lineage>
        <taxon>Bacteria</taxon>
        <taxon>Pseudomonadati</taxon>
        <taxon>Pseudomonadota</taxon>
        <taxon>Alphaproteobacteria</taxon>
        <taxon>Hyphomicrobiales</taxon>
        <taxon>Nitrobacteraceae</taxon>
        <taxon>Bradyrhizobium</taxon>
    </lineage>
</organism>
<reference evidence="3 4" key="1">
    <citation type="submission" date="2014-03" db="EMBL/GenBank/DDBJ databases">
        <title>Bradyrhizobium valentinum sp. nov., isolated from effective nodules of Lupinus mariae-josephae, a lupine endemic of basic-lime soils in Eastern Spain.</title>
        <authorList>
            <person name="Duran D."/>
            <person name="Rey L."/>
            <person name="Navarro A."/>
            <person name="Busquets A."/>
            <person name="Imperial J."/>
            <person name="Ruiz-Argueso T."/>
        </authorList>
    </citation>
    <scope>NUCLEOTIDE SEQUENCE [LARGE SCALE GENOMIC DNA]</scope>
    <source>
        <strain evidence="3 4">Ro19</strain>
    </source>
</reference>
<keyword evidence="4" id="KW-1185">Reference proteome</keyword>
<feature type="signal peptide" evidence="2">
    <location>
        <begin position="1"/>
        <end position="23"/>
    </location>
</feature>
<evidence type="ECO:0000313" key="4">
    <source>
        <dbReference type="Proteomes" id="UP000052023"/>
    </source>
</evidence>